<reference evidence="1 2" key="1">
    <citation type="journal article" date="2007" name="Nature">
        <title>Light stimulates growth of proteorhodopsin-containing marine Flavobacteria.</title>
        <authorList>
            <person name="Gomez-Consarnau L."/>
            <person name="Gonzalez J.M."/>
            <person name="Coll-Llado M."/>
            <person name="Gourdon P."/>
            <person name="Pascher T."/>
            <person name="Neutze R."/>
            <person name="Pedros-Alio C."/>
            <person name="Pinhassi J."/>
        </authorList>
    </citation>
    <scope>NUCLEOTIDE SEQUENCE [LARGE SCALE GENOMIC DNA]</scope>
    <source>
        <strain evidence="1 2">MED217</strain>
    </source>
</reference>
<sequence>MRWLVLAVFFVCTSCLTRDERISEFQIELGLEKAKALNALVAHFELQLNGIYPSLPLEKAYLALFKDLESGNFSAHQKLKVLPESLEEVYEASGLHADVHQENHQPLKINEDGIFFKMMRSQSYYNELISEYFWVLEEVGPINDAQFASGMLKFNFDPKNYFHKRLVVFQFLP</sequence>
<comment type="caution">
    <text evidence="1">The sequence shown here is derived from an EMBL/GenBank/DDBJ whole genome shotgun (WGS) entry which is preliminary data.</text>
</comment>
<gene>
    <name evidence="1" type="ORF">MED217_08056</name>
</gene>
<evidence type="ECO:0000313" key="1">
    <source>
        <dbReference type="EMBL" id="EAQ49343.1"/>
    </source>
</evidence>
<accession>A3XM76</accession>
<keyword evidence="2" id="KW-1185">Reference proteome</keyword>
<protein>
    <submittedName>
        <fullName evidence="1">Uncharacterized protein</fullName>
    </submittedName>
</protein>
<evidence type="ECO:0000313" key="2">
    <source>
        <dbReference type="Proteomes" id="UP000001601"/>
    </source>
</evidence>
<dbReference type="STRING" id="398720.MED217_08056"/>
<dbReference type="AlphaFoldDB" id="A3XM76"/>
<dbReference type="EMBL" id="AANC01000005">
    <property type="protein sequence ID" value="EAQ49343.1"/>
    <property type="molecule type" value="Genomic_DNA"/>
</dbReference>
<proteinExistence type="predicted"/>
<dbReference type="Proteomes" id="UP000001601">
    <property type="component" value="Unassembled WGS sequence"/>
</dbReference>
<name>A3XM76_LEEBM</name>
<dbReference type="RefSeq" id="WP_009779992.1">
    <property type="nucleotide sequence ID" value="NZ_CH672395.1"/>
</dbReference>
<dbReference type="OrthoDB" id="1438005at2"/>
<dbReference type="HOGENOM" id="CLU_1545705_0_0_10"/>
<organism evidence="1 2">
    <name type="scientific">Leeuwenhoekiella blandensis (strain CECT 7118 / CCUG 51940 / KCTC 22103 / MED217)</name>
    <name type="common">Flavobacterium sp. (strain MED217)</name>
    <dbReference type="NCBI Taxonomy" id="398720"/>
    <lineage>
        <taxon>Bacteria</taxon>
        <taxon>Pseudomonadati</taxon>
        <taxon>Bacteroidota</taxon>
        <taxon>Flavobacteriia</taxon>
        <taxon>Flavobacteriales</taxon>
        <taxon>Flavobacteriaceae</taxon>
        <taxon>Leeuwenhoekiella</taxon>
    </lineage>
</organism>